<dbReference type="AlphaFoldDB" id="A0AAE4Z6G0"/>
<evidence type="ECO:0000256" key="1">
    <source>
        <dbReference type="SAM" id="SignalP"/>
    </source>
</evidence>
<feature type="signal peptide" evidence="1">
    <location>
        <begin position="1"/>
        <end position="22"/>
    </location>
</feature>
<proteinExistence type="predicted"/>
<evidence type="ECO:0000313" key="2">
    <source>
        <dbReference type="EMBL" id="NIR74224.1"/>
    </source>
</evidence>
<evidence type="ECO:0000313" key="3">
    <source>
        <dbReference type="Proteomes" id="UP000702544"/>
    </source>
</evidence>
<comment type="caution">
    <text evidence="2">The sequence shown here is derived from an EMBL/GenBank/DDBJ whole genome shotgun (WGS) entry which is preliminary data.</text>
</comment>
<dbReference type="EMBL" id="JAACAK010000028">
    <property type="protein sequence ID" value="NIR74224.1"/>
    <property type="molecule type" value="Genomic_DNA"/>
</dbReference>
<evidence type="ECO:0008006" key="4">
    <source>
        <dbReference type="Google" id="ProtNLM"/>
    </source>
</evidence>
<keyword evidence="1" id="KW-0732">Signal</keyword>
<sequence length="270" mass="29116">MKRGTYLLVLAALALIPARGWAQSEWEQQVLDQIHVTGEVFASEGYRLIGSAHTGSLYAQASQDFDLTLEGGVHYVLVGVCDSDCSDIDLSIFDEAGTQLDSDYEGDAYPVVEVTPSRTATFRVHAYMANCGTEPCFFGVGVYANEATAASSAVVEGPNQEHEGRLDSMDDRINGAYFDLYYFQGSAGDRVIVDLQSSEFDPYLGVMAPSGVVSENDDFEGSRAHSRVEKELEESGEWTVIVTAYGAGATGAYQLSINTAPAKRTASKKP</sequence>
<gene>
    <name evidence="2" type="ORF">GWO12_03795</name>
</gene>
<feature type="chain" id="PRO_5041908228" description="Peptidase C-terminal archaeal/bacterial domain-containing protein" evidence="1">
    <location>
        <begin position="23"/>
        <end position="270"/>
    </location>
</feature>
<organism evidence="2 3">
    <name type="scientific">Candidatus Kutchimonas denitrificans</name>
    <dbReference type="NCBI Taxonomy" id="3056748"/>
    <lineage>
        <taxon>Bacteria</taxon>
        <taxon>Pseudomonadati</taxon>
        <taxon>Gemmatimonadota</taxon>
        <taxon>Gemmatimonadia</taxon>
        <taxon>Candidatus Palauibacterales</taxon>
        <taxon>Candidatus Palauibacteraceae</taxon>
        <taxon>Candidatus Kutchimonas</taxon>
    </lineage>
</organism>
<accession>A0AAE4Z6G0</accession>
<name>A0AAE4Z6G0_9BACT</name>
<dbReference type="Gene3D" id="2.60.120.380">
    <property type="match status" value="1"/>
</dbReference>
<dbReference type="Proteomes" id="UP000702544">
    <property type="component" value="Unassembled WGS sequence"/>
</dbReference>
<protein>
    <recommendedName>
        <fullName evidence="4">Peptidase C-terminal archaeal/bacterial domain-containing protein</fullName>
    </recommendedName>
</protein>
<reference evidence="2 3" key="1">
    <citation type="submission" date="2020-01" db="EMBL/GenBank/DDBJ databases">
        <title>Genomes assembled from Gulf of Kutch pelagic sediment metagenomes.</title>
        <authorList>
            <person name="Chandrashekar M."/>
            <person name="Mahajan M.S."/>
            <person name="Dave K.J."/>
            <person name="Vatsa P."/>
            <person name="Nathani N.M."/>
        </authorList>
    </citation>
    <scope>NUCLEOTIDE SEQUENCE [LARGE SCALE GENOMIC DNA]</scope>
    <source>
        <strain evidence="2">KS3-K002</strain>
    </source>
</reference>